<feature type="domain" description="DUF8052" evidence="1">
    <location>
        <begin position="2"/>
        <end position="150"/>
    </location>
</feature>
<comment type="caution">
    <text evidence="2">The sequence shown here is derived from an EMBL/GenBank/DDBJ whole genome shotgun (WGS) entry which is preliminary data.</text>
</comment>
<keyword evidence="3" id="KW-1185">Reference proteome</keyword>
<evidence type="ECO:0000313" key="3">
    <source>
        <dbReference type="Proteomes" id="UP000034407"/>
    </source>
</evidence>
<dbReference type="RefSeq" id="WP_046821956.1">
    <property type="nucleotide sequence ID" value="NZ_LBBT01000056.1"/>
</dbReference>
<gene>
    <name evidence="2" type="ORF">VN21_02850</name>
</gene>
<dbReference type="InterPro" id="IPR058365">
    <property type="entry name" value="DUF8052"/>
</dbReference>
<protein>
    <recommendedName>
        <fullName evidence="1">DUF8052 domain-containing protein</fullName>
    </recommendedName>
</protein>
<dbReference type="PATRIC" id="fig|1629550.3.peg.3272"/>
<dbReference type="Pfam" id="PF26226">
    <property type="entry name" value="DUF8052"/>
    <property type="match status" value="1"/>
</dbReference>
<dbReference type="EMBL" id="LBBT01000056">
    <property type="protein sequence ID" value="KKY02488.1"/>
    <property type="molecule type" value="Genomic_DNA"/>
</dbReference>
<dbReference type="AlphaFoldDB" id="A0A0M3DJG9"/>
<name>A0A0M3DJG9_9FIRM</name>
<dbReference type="OrthoDB" id="2836917at2"/>
<reference evidence="2 3" key="1">
    <citation type="submission" date="2015-04" db="EMBL/GenBank/DDBJ databases">
        <title>Microcin producing Clostridium sp. JC272T.</title>
        <authorList>
            <person name="Jyothsna T."/>
            <person name="Sasikala C."/>
            <person name="Ramana C."/>
        </authorList>
    </citation>
    <scope>NUCLEOTIDE SEQUENCE [LARGE SCALE GENOMIC DNA]</scope>
    <source>
        <strain evidence="2 3">JC272</strain>
    </source>
</reference>
<organism evidence="2 3">
    <name type="scientific">Paraclostridium benzoelyticum</name>
    <dbReference type="NCBI Taxonomy" id="1629550"/>
    <lineage>
        <taxon>Bacteria</taxon>
        <taxon>Bacillati</taxon>
        <taxon>Bacillota</taxon>
        <taxon>Clostridia</taxon>
        <taxon>Peptostreptococcales</taxon>
        <taxon>Peptostreptococcaceae</taxon>
        <taxon>Paraclostridium</taxon>
    </lineage>
</organism>
<evidence type="ECO:0000259" key="1">
    <source>
        <dbReference type="Pfam" id="PF26226"/>
    </source>
</evidence>
<accession>A0A0M3DJG9</accession>
<proteinExistence type="predicted"/>
<dbReference type="Proteomes" id="UP000034407">
    <property type="component" value="Unassembled WGS sequence"/>
</dbReference>
<evidence type="ECO:0000313" key="2">
    <source>
        <dbReference type="EMBL" id="KKY02488.1"/>
    </source>
</evidence>
<sequence length="154" mass="18448">MKNQFNIYENYKVSDYNFDFMGEYILTNSKYFLNKKKVIWSYDNKEYVFAKELDNLSIDYLEKNLLSFTDFAMQNLVQVDENHMSTTITLFVSTDHIDKVLKSKIPKIKKRRSYMLGLKGYSSLRIILFDKSTNEFIYNCDSKDVIHFYKEVLL</sequence>